<dbReference type="OrthoDB" id="9411774at2759"/>
<proteinExistence type="inferred from homology"/>
<evidence type="ECO:0000256" key="11">
    <source>
        <dbReference type="PROSITE-ProRule" id="PRU00042"/>
    </source>
</evidence>
<dbReference type="PANTHER" id="PTHR23226:SF377">
    <property type="entry name" value="ZINC FINGER AND SCAN DOMAIN-CONTAINING PROTEIN 20"/>
    <property type="match status" value="1"/>
</dbReference>
<organism evidence="13 14">
    <name type="scientific">Drymodes brunneopygia</name>
    <dbReference type="NCBI Taxonomy" id="626378"/>
    <lineage>
        <taxon>Eukaryota</taxon>
        <taxon>Metazoa</taxon>
        <taxon>Chordata</taxon>
        <taxon>Craniata</taxon>
        <taxon>Vertebrata</taxon>
        <taxon>Euteleostomi</taxon>
        <taxon>Archelosauria</taxon>
        <taxon>Archosauria</taxon>
        <taxon>Dinosauria</taxon>
        <taxon>Saurischia</taxon>
        <taxon>Theropoda</taxon>
        <taxon>Coelurosauria</taxon>
        <taxon>Aves</taxon>
        <taxon>Neognathae</taxon>
        <taxon>Neoaves</taxon>
        <taxon>Telluraves</taxon>
        <taxon>Australaves</taxon>
        <taxon>Passeriformes</taxon>
        <taxon>Petroicidae</taxon>
        <taxon>Drymodes</taxon>
    </lineage>
</organism>
<comment type="similarity">
    <text evidence="2">Belongs to the krueppel C2H2-type zinc-finger protein family.</text>
</comment>
<dbReference type="FunFam" id="3.30.160.60:FF:000642">
    <property type="entry name" value="Zinc finger with KRAB and SCAN domains 2"/>
    <property type="match status" value="1"/>
</dbReference>
<feature type="domain" description="C2H2-type" evidence="12">
    <location>
        <begin position="78"/>
        <end position="105"/>
    </location>
</feature>
<feature type="non-terminal residue" evidence="13">
    <location>
        <position position="107"/>
    </location>
</feature>
<evidence type="ECO:0000313" key="13">
    <source>
        <dbReference type="EMBL" id="NXU46751.1"/>
    </source>
</evidence>
<keyword evidence="3" id="KW-0479">Metal-binding</keyword>
<comment type="caution">
    <text evidence="13">The sequence shown here is derived from an EMBL/GenBank/DDBJ whole genome shotgun (WGS) entry which is preliminary data.</text>
</comment>
<comment type="subcellular location">
    <subcellularLocation>
        <location evidence="1">Nucleus</location>
    </subcellularLocation>
</comment>
<dbReference type="GO" id="GO:0005634">
    <property type="term" value="C:nucleus"/>
    <property type="evidence" value="ECO:0007669"/>
    <property type="project" value="UniProtKB-SubCell"/>
</dbReference>
<keyword evidence="6" id="KW-0862">Zinc</keyword>
<dbReference type="AlphaFoldDB" id="A0A7L3KZ39"/>
<feature type="domain" description="C2H2-type" evidence="12">
    <location>
        <begin position="11"/>
        <end position="38"/>
    </location>
</feature>
<evidence type="ECO:0000256" key="4">
    <source>
        <dbReference type="ARBA" id="ARBA00022737"/>
    </source>
</evidence>
<gene>
    <name evidence="13" type="primary">Znf776</name>
    <name evidence="13" type="ORF">DRYBRU_R15117</name>
</gene>
<dbReference type="Pfam" id="PF00096">
    <property type="entry name" value="zf-C2H2"/>
    <property type="match status" value="2"/>
</dbReference>
<dbReference type="Proteomes" id="UP000525319">
    <property type="component" value="Unassembled WGS sequence"/>
</dbReference>
<dbReference type="GO" id="GO:0000981">
    <property type="term" value="F:DNA-binding transcription factor activity, RNA polymerase II-specific"/>
    <property type="evidence" value="ECO:0007669"/>
    <property type="project" value="TreeGrafter"/>
</dbReference>
<keyword evidence="4" id="KW-0677">Repeat</keyword>
<keyword evidence="10" id="KW-0539">Nucleus</keyword>
<dbReference type="PROSITE" id="PS00028">
    <property type="entry name" value="ZINC_FINGER_C2H2_1"/>
    <property type="match status" value="2"/>
</dbReference>
<name>A0A7L3KZ39_9PASS</name>
<evidence type="ECO:0000256" key="10">
    <source>
        <dbReference type="ARBA" id="ARBA00023242"/>
    </source>
</evidence>
<evidence type="ECO:0000313" key="14">
    <source>
        <dbReference type="Proteomes" id="UP000525319"/>
    </source>
</evidence>
<dbReference type="EMBL" id="VZTZ01051585">
    <property type="protein sequence ID" value="NXU46751.1"/>
    <property type="molecule type" value="Genomic_DNA"/>
</dbReference>
<dbReference type="SMART" id="SM00355">
    <property type="entry name" value="ZnF_C2H2"/>
    <property type="match status" value="2"/>
</dbReference>
<evidence type="ECO:0000256" key="5">
    <source>
        <dbReference type="ARBA" id="ARBA00022771"/>
    </source>
</evidence>
<accession>A0A7L3KZ39</accession>
<keyword evidence="8" id="KW-0238">DNA-binding</keyword>
<dbReference type="InterPro" id="IPR013087">
    <property type="entry name" value="Znf_C2H2_type"/>
</dbReference>
<dbReference type="SUPFAM" id="SSF57667">
    <property type="entry name" value="beta-beta-alpha zinc fingers"/>
    <property type="match status" value="2"/>
</dbReference>
<feature type="non-terminal residue" evidence="13">
    <location>
        <position position="1"/>
    </location>
</feature>
<sequence>HRKTHTGERPHRCGDCGKSFSRGSNLTQHRRIHTGARAFSVSSHLDRHRKIHAAERAAFRCPEHLAGFLAAHRHGRLFQCGECGRCFGQGAALVRHQRVHGGGVAGG</sequence>
<evidence type="ECO:0000256" key="2">
    <source>
        <dbReference type="ARBA" id="ARBA00006991"/>
    </source>
</evidence>
<evidence type="ECO:0000259" key="12">
    <source>
        <dbReference type="PROSITE" id="PS50157"/>
    </source>
</evidence>
<keyword evidence="14" id="KW-1185">Reference proteome</keyword>
<dbReference type="Gene3D" id="3.30.160.60">
    <property type="entry name" value="Classic Zinc Finger"/>
    <property type="match status" value="2"/>
</dbReference>
<dbReference type="GO" id="GO:0008270">
    <property type="term" value="F:zinc ion binding"/>
    <property type="evidence" value="ECO:0007669"/>
    <property type="project" value="UniProtKB-KW"/>
</dbReference>
<keyword evidence="7" id="KW-0805">Transcription regulation</keyword>
<dbReference type="PROSITE" id="PS50157">
    <property type="entry name" value="ZINC_FINGER_C2H2_2"/>
    <property type="match status" value="2"/>
</dbReference>
<reference evidence="13 14" key="1">
    <citation type="submission" date="2019-09" db="EMBL/GenBank/DDBJ databases">
        <title>Bird 10,000 Genomes (B10K) Project - Family phase.</title>
        <authorList>
            <person name="Zhang G."/>
        </authorList>
    </citation>
    <scope>NUCLEOTIDE SEQUENCE [LARGE SCALE GENOMIC DNA]</scope>
    <source>
        <strain evidence="13">B10K-DU-030-03</strain>
    </source>
</reference>
<evidence type="ECO:0000256" key="9">
    <source>
        <dbReference type="ARBA" id="ARBA00023163"/>
    </source>
</evidence>
<protein>
    <submittedName>
        <fullName evidence="13">ZN776 protein</fullName>
    </submittedName>
</protein>
<keyword evidence="9" id="KW-0804">Transcription</keyword>
<evidence type="ECO:0000256" key="8">
    <source>
        <dbReference type="ARBA" id="ARBA00023125"/>
    </source>
</evidence>
<evidence type="ECO:0000256" key="6">
    <source>
        <dbReference type="ARBA" id="ARBA00022833"/>
    </source>
</evidence>
<dbReference type="InterPro" id="IPR036236">
    <property type="entry name" value="Znf_C2H2_sf"/>
</dbReference>
<dbReference type="GO" id="GO:0000978">
    <property type="term" value="F:RNA polymerase II cis-regulatory region sequence-specific DNA binding"/>
    <property type="evidence" value="ECO:0007669"/>
    <property type="project" value="TreeGrafter"/>
</dbReference>
<evidence type="ECO:0000256" key="1">
    <source>
        <dbReference type="ARBA" id="ARBA00004123"/>
    </source>
</evidence>
<keyword evidence="5 11" id="KW-0863">Zinc-finger</keyword>
<evidence type="ECO:0000256" key="3">
    <source>
        <dbReference type="ARBA" id="ARBA00022723"/>
    </source>
</evidence>
<evidence type="ECO:0000256" key="7">
    <source>
        <dbReference type="ARBA" id="ARBA00023015"/>
    </source>
</evidence>
<dbReference type="FunFam" id="3.30.160.60:FF:000755">
    <property type="entry name" value="zinc finger protein 174"/>
    <property type="match status" value="1"/>
</dbReference>
<dbReference type="PANTHER" id="PTHR23226">
    <property type="entry name" value="ZINC FINGER AND SCAN DOMAIN-CONTAINING"/>
    <property type="match status" value="1"/>
</dbReference>